<accession>A0AAD9M5P6</accession>
<evidence type="ECO:0000313" key="2">
    <source>
        <dbReference type="Proteomes" id="UP001232148"/>
    </source>
</evidence>
<sequence length="157" mass="17438">MVHRSTRCCVPCGLFRRGPGPASAGYATQSEDSLHLGACTLERMGGAANIPDGRDTNRRAMQFSVYRLPICMYSICTSSLRQPPQTLSPMRRCNRIVPMLFRVDNISELERNVLYAATCCLRSNPPIQDDLEIPSSSLSCCATRSPRQPVRPLDMTE</sequence>
<reference evidence="1" key="1">
    <citation type="submission" date="2021-06" db="EMBL/GenBank/DDBJ databases">
        <title>Comparative genomics, transcriptomics and evolutionary studies reveal genomic signatures of adaptation to plant cell wall in hemibiotrophic fungi.</title>
        <authorList>
            <consortium name="DOE Joint Genome Institute"/>
            <person name="Baroncelli R."/>
            <person name="Diaz J.F."/>
            <person name="Benocci T."/>
            <person name="Peng M."/>
            <person name="Battaglia E."/>
            <person name="Haridas S."/>
            <person name="Andreopoulos W."/>
            <person name="Labutti K."/>
            <person name="Pangilinan J."/>
            <person name="Floch G.L."/>
            <person name="Makela M.R."/>
            <person name="Henrissat B."/>
            <person name="Grigoriev I.V."/>
            <person name="Crouch J.A."/>
            <person name="De Vries R.P."/>
            <person name="Sukno S.A."/>
            <person name="Thon M.R."/>
        </authorList>
    </citation>
    <scope>NUCLEOTIDE SEQUENCE</scope>
    <source>
        <strain evidence="1">MAFF235873</strain>
    </source>
</reference>
<dbReference type="EMBL" id="MU842815">
    <property type="protein sequence ID" value="KAK2034259.1"/>
    <property type="molecule type" value="Genomic_DNA"/>
</dbReference>
<dbReference type="AlphaFoldDB" id="A0AAD9M5P6"/>
<evidence type="ECO:0000313" key="1">
    <source>
        <dbReference type="EMBL" id="KAK2034259.1"/>
    </source>
</evidence>
<dbReference type="Proteomes" id="UP001232148">
    <property type="component" value="Unassembled WGS sequence"/>
</dbReference>
<comment type="caution">
    <text evidence="1">The sequence shown here is derived from an EMBL/GenBank/DDBJ whole genome shotgun (WGS) entry which is preliminary data.</text>
</comment>
<gene>
    <name evidence="1" type="ORF">LX32DRAFT_418083</name>
</gene>
<protein>
    <submittedName>
        <fullName evidence="1">Uncharacterized protein</fullName>
    </submittedName>
</protein>
<proteinExistence type="predicted"/>
<name>A0AAD9M5P6_9PEZI</name>
<organism evidence="1 2">
    <name type="scientific">Colletotrichum zoysiae</name>
    <dbReference type="NCBI Taxonomy" id="1216348"/>
    <lineage>
        <taxon>Eukaryota</taxon>
        <taxon>Fungi</taxon>
        <taxon>Dikarya</taxon>
        <taxon>Ascomycota</taxon>
        <taxon>Pezizomycotina</taxon>
        <taxon>Sordariomycetes</taxon>
        <taxon>Hypocreomycetidae</taxon>
        <taxon>Glomerellales</taxon>
        <taxon>Glomerellaceae</taxon>
        <taxon>Colletotrichum</taxon>
        <taxon>Colletotrichum graminicola species complex</taxon>
    </lineage>
</organism>
<keyword evidence="2" id="KW-1185">Reference proteome</keyword>